<dbReference type="Proteomes" id="UP001320876">
    <property type="component" value="Unassembled WGS sequence"/>
</dbReference>
<reference evidence="1 2" key="1">
    <citation type="submission" date="2022-10" db="EMBL/GenBank/DDBJ databases">
        <title>Luteolibacter arcticus strain CCTCC AB 2014275, whole genome shotgun sequencing project.</title>
        <authorList>
            <person name="Zhao G."/>
            <person name="Shen L."/>
        </authorList>
    </citation>
    <scope>NUCLEOTIDE SEQUENCE [LARGE SCALE GENOMIC DNA]</scope>
    <source>
        <strain evidence="1 2">CCTCC AB 2014275</strain>
    </source>
</reference>
<protein>
    <submittedName>
        <fullName evidence="1">Chaperone modulator CbpM</fullName>
    </submittedName>
</protein>
<evidence type="ECO:0000313" key="1">
    <source>
        <dbReference type="EMBL" id="MCW1925652.1"/>
    </source>
</evidence>
<sequence length="101" mass="11535">MNSDSEPADGELLDLEAASRLCGLPSEMIVEFTRTKVISVVRGGEPESLAFDSVCLHRLRKIEALHHDLSMTPKSIHFVMDLLDRLESAERELRMMRERLR</sequence>
<name>A0ABT3GQ67_9BACT</name>
<dbReference type="Pfam" id="PF13591">
    <property type="entry name" value="MerR_2"/>
    <property type="match status" value="1"/>
</dbReference>
<evidence type="ECO:0000313" key="2">
    <source>
        <dbReference type="Proteomes" id="UP001320876"/>
    </source>
</evidence>
<organism evidence="1 2">
    <name type="scientific">Luteolibacter arcticus</name>
    <dbReference type="NCBI Taxonomy" id="1581411"/>
    <lineage>
        <taxon>Bacteria</taxon>
        <taxon>Pseudomonadati</taxon>
        <taxon>Verrucomicrobiota</taxon>
        <taxon>Verrucomicrobiia</taxon>
        <taxon>Verrucomicrobiales</taxon>
        <taxon>Verrucomicrobiaceae</taxon>
        <taxon>Luteolibacter</taxon>
    </lineage>
</organism>
<dbReference type="EMBL" id="JAPDDT010000015">
    <property type="protein sequence ID" value="MCW1925652.1"/>
    <property type="molecule type" value="Genomic_DNA"/>
</dbReference>
<dbReference type="Gene3D" id="1.10.1660.10">
    <property type="match status" value="1"/>
</dbReference>
<gene>
    <name evidence="1" type="ORF">OKA05_24045</name>
</gene>
<accession>A0ABT3GQ67</accession>
<keyword evidence="2" id="KW-1185">Reference proteome</keyword>
<dbReference type="RefSeq" id="WP_264489758.1">
    <property type="nucleotide sequence ID" value="NZ_JAPDDT010000015.1"/>
</dbReference>
<proteinExistence type="predicted"/>
<comment type="caution">
    <text evidence="1">The sequence shown here is derived from an EMBL/GenBank/DDBJ whole genome shotgun (WGS) entry which is preliminary data.</text>
</comment>